<dbReference type="Proteomes" id="UP001597453">
    <property type="component" value="Unassembled WGS sequence"/>
</dbReference>
<proteinExistence type="predicted"/>
<gene>
    <name evidence="1" type="ORF">ACFSUQ_05765</name>
</gene>
<comment type="caution">
    <text evidence="1">The sequence shown here is derived from an EMBL/GenBank/DDBJ whole genome shotgun (WGS) entry which is preliminary data.</text>
</comment>
<keyword evidence="2" id="KW-1185">Reference proteome</keyword>
<accession>A0ABW5RI82</accession>
<name>A0ABW5RI82_9MICO</name>
<dbReference type="EMBL" id="JBHUNF010000003">
    <property type="protein sequence ID" value="MFD2674806.1"/>
    <property type="molecule type" value="Genomic_DNA"/>
</dbReference>
<evidence type="ECO:0000313" key="2">
    <source>
        <dbReference type="Proteomes" id="UP001597453"/>
    </source>
</evidence>
<evidence type="ECO:0000313" key="1">
    <source>
        <dbReference type="EMBL" id="MFD2674806.1"/>
    </source>
</evidence>
<reference evidence="2" key="1">
    <citation type="journal article" date="2019" name="Int. J. Syst. Evol. Microbiol.">
        <title>The Global Catalogue of Microorganisms (GCM) 10K type strain sequencing project: providing services to taxonomists for standard genome sequencing and annotation.</title>
        <authorList>
            <consortium name="The Broad Institute Genomics Platform"/>
            <consortium name="The Broad Institute Genome Sequencing Center for Infectious Disease"/>
            <person name="Wu L."/>
            <person name="Ma J."/>
        </authorList>
    </citation>
    <scope>NUCLEOTIDE SEQUENCE [LARGE SCALE GENOMIC DNA]</scope>
    <source>
        <strain evidence="2">TISTR 1511</strain>
    </source>
</reference>
<protein>
    <submittedName>
        <fullName evidence="1">Uncharacterized protein</fullName>
    </submittedName>
</protein>
<sequence length="218" mass="24481">MTHAIIPNQTTETNTPKLPVNLSRYEVCPIVNSPFDAPAPVERNGFQERYTAAIVIDEAKHRVVVYPANRPVDRPSTLIYLGEALCRGDWTPPYGWKRTKSGHLIGYVIEFDAIEKCELNACDEFNESFFVGDHMHHKASHEVAGLSFPLWMEEADGWRVDHYFEREDKGPLTVAEARSYIQALTAAVDEMEALNGRMVRRPIDHCAEPSLDGIGGGL</sequence>
<organism evidence="1 2">
    <name type="scientific">Gulosibacter bifidus</name>
    <dbReference type="NCBI Taxonomy" id="272239"/>
    <lineage>
        <taxon>Bacteria</taxon>
        <taxon>Bacillati</taxon>
        <taxon>Actinomycetota</taxon>
        <taxon>Actinomycetes</taxon>
        <taxon>Micrococcales</taxon>
        <taxon>Microbacteriaceae</taxon>
        <taxon>Gulosibacter</taxon>
    </lineage>
</organism>
<dbReference type="RefSeq" id="WP_066056125.1">
    <property type="nucleotide sequence ID" value="NZ_JBHUNF010000003.1"/>
</dbReference>